<dbReference type="CDD" id="cd02674">
    <property type="entry name" value="Peptidase_C19R"/>
    <property type="match status" value="1"/>
</dbReference>
<protein>
    <recommendedName>
        <fullName evidence="3">ubiquitinyl hydrolase 1</fullName>
        <ecNumber evidence="3">3.4.19.12</ecNumber>
    </recommendedName>
</protein>
<dbReference type="InterPro" id="IPR050185">
    <property type="entry name" value="Ub_carboxyl-term_hydrolase"/>
</dbReference>
<dbReference type="GO" id="GO:0006508">
    <property type="term" value="P:proteolysis"/>
    <property type="evidence" value="ECO:0007669"/>
    <property type="project" value="UniProtKB-KW"/>
</dbReference>
<keyword evidence="11" id="KW-1185">Reference proteome</keyword>
<keyword evidence="6" id="KW-0378">Hydrolase</keyword>
<feature type="non-terminal residue" evidence="10">
    <location>
        <position position="1"/>
    </location>
</feature>
<evidence type="ECO:0000256" key="7">
    <source>
        <dbReference type="ARBA" id="ARBA00022807"/>
    </source>
</evidence>
<evidence type="ECO:0000313" key="11">
    <source>
        <dbReference type="Proteomes" id="UP001233999"/>
    </source>
</evidence>
<dbReference type="PROSITE" id="PS00973">
    <property type="entry name" value="USP_2"/>
    <property type="match status" value="1"/>
</dbReference>
<name>A0AAD7ZQB4_DIPPU</name>
<evidence type="ECO:0000256" key="5">
    <source>
        <dbReference type="ARBA" id="ARBA00022786"/>
    </source>
</evidence>
<dbReference type="GO" id="GO:0004843">
    <property type="term" value="F:cysteine-type deubiquitinase activity"/>
    <property type="evidence" value="ECO:0007669"/>
    <property type="project" value="UniProtKB-EC"/>
</dbReference>
<dbReference type="Pfam" id="PF00443">
    <property type="entry name" value="UCH"/>
    <property type="match status" value="1"/>
</dbReference>
<comment type="catalytic activity">
    <reaction evidence="1">
        <text>Thiol-dependent hydrolysis of ester, thioester, amide, peptide and isopeptide bonds formed by the C-terminal Gly of ubiquitin (a 76-residue protein attached to proteins as an intracellular targeting signal).</text>
        <dbReference type="EC" id="3.4.19.12"/>
    </reaction>
</comment>
<evidence type="ECO:0000256" key="2">
    <source>
        <dbReference type="ARBA" id="ARBA00009085"/>
    </source>
</evidence>
<proteinExistence type="inferred from homology"/>
<sequence length="413" mass="47846">VLLFHYDALLKPTHYTVFIPKRGLIKDLVSNVGRLSGVPSDNLIVAEVTKCHFHKFFASNDPVEKIEDKDAIYLYEMPFSNDTNVIIPVYLWEAAGKQVFSYEQLFGDPLLIAAPRKDCTYDVLYQIILHKLQRYLRTADDNSSWWVPKSKMSNGDLTFTDEDDDEESQTNENNRICTDESEEEGVGDSSNSHKLFSIFLITEGSNEYVKLHNDGNPLVFPRYMGESFIALRWSQDARKRFFSEKSLRDTEDQSSRNNLQAIKLRDCIELYTTREKLGADDAWYCPTCKKHQQATKKFDLWSLPRILIIQLKRFVYNRYRRDKVDRTVNYPLRGLNMSDYVINKSEPEALYDLIGVCNHYGGMAGGHYTAFCINQNDQRWHLFDDNTVNPISEQSVISNAAYVLVLYASEHVR</sequence>
<feature type="region of interest" description="Disordered" evidence="8">
    <location>
        <begin position="156"/>
        <end position="190"/>
    </location>
</feature>
<dbReference type="InterPro" id="IPR001394">
    <property type="entry name" value="Peptidase_C19_UCH"/>
</dbReference>
<dbReference type="EC" id="3.4.19.12" evidence="3"/>
<comment type="similarity">
    <text evidence="2">Belongs to the peptidase C19 family.</text>
</comment>
<dbReference type="InterPro" id="IPR038765">
    <property type="entry name" value="Papain-like_cys_pep_sf"/>
</dbReference>
<keyword evidence="7" id="KW-0788">Thiol protease</keyword>
<evidence type="ECO:0000313" key="10">
    <source>
        <dbReference type="EMBL" id="KAJ9583913.1"/>
    </source>
</evidence>
<reference evidence="10" key="2">
    <citation type="submission" date="2023-05" db="EMBL/GenBank/DDBJ databases">
        <authorList>
            <person name="Fouks B."/>
        </authorList>
    </citation>
    <scope>NUCLEOTIDE SEQUENCE</scope>
    <source>
        <strain evidence="10">Stay&amp;Tobe</strain>
        <tissue evidence="10">Testes</tissue>
    </source>
</reference>
<gene>
    <name evidence="10" type="ORF">L9F63_021745</name>
</gene>
<evidence type="ECO:0000259" key="9">
    <source>
        <dbReference type="PROSITE" id="PS50235"/>
    </source>
</evidence>
<dbReference type="PANTHER" id="PTHR21646:SF24">
    <property type="entry name" value="UBIQUITIN CARBOXYL-TERMINAL HYDROLASE"/>
    <property type="match status" value="1"/>
</dbReference>
<evidence type="ECO:0000256" key="8">
    <source>
        <dbReference type="SAM" id="MobiDB-lite"/>
    </source>
</evidence>
<feature type="compositionally biased region" description="Acidic residues" evidence="8">
    <location>
        <begin position="159"/>
        <end position="169"/>
    </location>
</feature>
<evidence type="ECO:0000256" key="1">
    <source>
        <dbReference type="ARBA" id="ARBA00000707"/>
    </source>
</evidence>
<dbReference type="PANTHER" id="PTHR21646">
    <property type="entry name" value="UBIQUITIN CARBOXYL-TERMINAL HYDROLASE"/>
    <property type="match status" value="1"/>
</dbReference>
<dbReference type="Proteomes" id="UP001233999">
    <property type="component" value="Unassembled WGS sequence"/>
</dbReference>
<dbReference type="EMBL" id="JASPKZ010007499">
    <property type="protein sequence ID" value="KAJ9583913.1"/>
    <property type="molecule type" value="Genomic_DNA"/>
</dbReference>
<organism evidence="10 11">
    <name type="scientific">Diploptera punctata</name>
    <name type="common">Pacific beetle cockroach</name>
    <dbReference type="NCBI Taxonomy" id="6984"/>
    <lineage>
        <taxon>Eukaryota</taxon>
        <taxon>Metazoa</taxon>
        <taxon>Ecdysozoa</taxon>
        <taxon>Arthropoda</taxon>
        <taxon>Hexapoda</taxon>
        <taxon>Insecta</taxon>
        <taxon>Pterygota</taxon>
        <taxon>Neoptera</taxon>
        <taxon>Polyneoptera</taxon>
        <taxon>Dictyoptera</taxon>
        <taxon>Blattodea</taxon>
        <taxon>Blaberoidea</taxon>
        <taxon>Blaberidae</taxon>
        <taxon>Diplopterinae</taxon>
        <taxon>Diploptera</taxon>
    </lineage>
</organism>
<keyword evidence="5" id="KW-0833">Ubl conjugation pathway</keyword>
<accession>A0AAD7ZQB4</accession>
<evidence type="ECO:0000256" key="6">
    <source>
        <dbReference type="ARBA" id="ARBA00022801"/>
    </source>
</evidence>
<dbReference type="AlphaFoldDB" id="A0AAD7ZQB4"/>
<dbReference type="GO" id="GO:0016579">
    <property type="term" value="P:protein deubiquitination"/>
    <property type="evidence" value="ECO:0007669"/>
    <property type="project" value="InterPro"/>
</dbReference>
<dbReference type="PROSITE" id="PS50235">
    <property type="entry name" value="USP_3"/>
    <property type="match status" value="1"/>
</dbReference>
<comment type="caution">
    <text evidence="10">The sequence shown here is derived from an EMBL/GenBank/DDBJ whole genome shotgun (WGS) entry which is preliminary data.</text>
</comment>
<reference evidence="10" key="1">
    <citation type="journal article" date="2023" name="IScience">
        <title>Live-bearing cockroach genome reveals convergent evolutionary mechanisms linked to viviparity in insects and beyond.</title>
        <authorList>
            <person name="Fouks B."/>
            <person name="Harrison M.C."/>
            <person name="Mikhailova A.A."/>
            <person name="Marchal E."/>
            <person name="English S."/>
            <person name="Carruthers M."/>
            <person name="Jennings E.C."/>
            <person name="Chiamaka E.L."/>
            <person name="Frigard R.A."/>
            <person name="Pippel M."/>
            <person name="Attardo G.M."/>
            <person name="Benoit J.B."/>
            <person name="Bornberg-Bauer E."/>
            <person name="Tobe S.S."/>
        </authorList>
    </citation>
    <scope>NUCLEOTIDE SEQUENCE</scope>
    <source>
        <strain evidence="10">Stay&amp;Tobe</strain>
    </source>
</reference>
<dbReference type="InterPro" id="IPR028889">
    <property type="entry name" value="USP"/>
</dbReference>
<feature type="domain" description="USP" evidence="9">
    <location>
        <begin position="1"/>
        <end position="409"/>
    </location>
</feature>
<evidence type="ECO:0000256" key="4">
    <source>
        <dbReference type="ARBA" id="ARBA00022670"/>
    </source>
</evidence>
<evidence type="ECO:0000256" key="3">
    <source>
        <dbReference type="ARBA" id="ARBA00012759"/>
    </source>
</evidence>
<dbReference type="InterPro" id="IPR018200">
    <property type="entry name" value="USP_CS"/>
</dbReference>
<keyword evidence="4" id="KW-0645">Protease</keyword>
<dbReference type="Gene3D" id="3.90.70.10">
    <property type="entry name" value="Cysteine proteinases"/>
    <property type="match status" value="1"/>
</dbReference>
<dbReference type="SUPFAM" id="SSF54001">
    <property type="entry name" value="Cysteine proteinases"/>
    <property type="match status" value="1"/>
</dbReference>